<keyword evidence="2" id="KW-0547">Nucleotide-binding</keyword>
<gene>
    <name evidence="2" type="ORF">DSOL_3111</name>
</gene>
<dbReference type="EMBL" id="MLBF01000025">
    <property type="protein sequence ID" value="OLN30346.1"/>
    <property type="molecule type" value="Genomic_DNA"/>
</dbReference>
<name>A0A1Q8QSP2_9FIRM</name>
<keyword evidence="2" id="KW-0067">ATP-binding</keyword>
<evidence type="ECO:0000313" key="3">
    <source>
        <dbReference type="Proteomes" id="UP000186102"/>
    </source>
</evidence>
<evidence type="ECO:0000313" key="2">
    <source>
        <dbReference type="EMBL" id="OLN30346.1"/>
    </source>
</evidence>
<proteinExistence type="predicted"/>
<dbReference type="GO" id="GO:0006302">
    <property type="term" value="P:double-strand break repair"/>
    <property type="evidence" value="ECO:0007669"/>
    <property type="project" value="InterPro"/>
</dbReference>
<dbReference type="OrthoDB" id="9803889at2"/>
<dbReference type="SUPFAM" id="SSF52540">
    <property type="entry name" value="P-loop containing nucleoside triphosphate hydrolases"/>
    <property type="match status" value="1"/>
</dbReference>
<dbReference type="InterPro" id="IPR027417">
    <property type="entry name" value="P-loop_NTPase"/>
</dbReference>
<evidence type="ECO:0000259" key="1">
    <source>
        <dbReference type="Pfam" id="PF13304"/>
    </source>
</evidence>
<protein>
    <submittedName>
        <fullName evidence="2">Putative ATP-binding protein</fullName>
    </submittedName>
</protein>
<dbReference type="Gene3D" id="3.40.50.300">
    <property type="entry name" value="P-loop containing nucleotide triphosphate hydrolases"/>
    <property type="match status" value="1"/>
</dbReference>
<sequence length="356" mass="40953">MYISKLVLNDFMLFNSLNIDFSKNINIISGENSTGKTAMLKLLYSATKSISNANKAKSELTKEQNEELLVSKLQGVFRPDDDKIGRLVRRIQGSKSTNIAITVNENTKLEFGFSSNQEKHLDINQLLRGFVKSVEPIYLPPKEIISATENFTALYYEYRIAFEETYYDLALLLDRPLKRGPNTAEQNKVLESFNNIINGSIIQKGKKFYLRVDGQGEFEMGLVSEGYRKLSTIIYLILSGSLNKNSVLFWDEPETNMNPKMIEPIVQALVVLANMGVQVFIATHDYFLQQCFSMISEYKPNQPMLENIDVKFISFYKENDNILFESGPTLLDLEHNAIMQEFDHLYDREQRLFYEV</sequence>
<dbReference type="Proteomes" id="UP000186102">
    <property type="component" value="Unassembled WGS sequence"/>
</dbReference>
<dbReference type="PANTHER" id="PTHR43581">
    <property type="entry name" value="ATP/GTP PHOSPHATASE"/>
    <property type="match status" value="1"/>
</dbReference>
<dbReference type="GO" id="GO:0005524">
    <property type="term" value="F:ATP binding"/>
    <property type="evidence" value="ECO:0007669"/>
    <property type="project" value="UniProtKB-KW"/>
</dbReference>
<accession>A0A1Q8QSP2</accession>
<dbReference type="InterPro" id="IPR051396">
    <property type="entry name" value="Bact_Antivir_Def_Nuclease"/>
</dbReference>
<comment type="caution">
    <text evidence="2">The sequence shown here is derived from an EMBL/GenBank/DDBJ whole genome shotgun (WGS) entry which is preliminary data.</text>
</comment>
<dbReference type="STRING" id="1888891.DSOL_3111"/>
<keyword evidence="3" id="KW-1185">Reference proteome</keyword>
<reference evidence="2 3" key="1">
    <citation type="submission" date="2016-09" db="EMBL/GenBank/DDBJ databases">
        <title>Complete genome of Desulfosporosinus sp. OL.</title>
        <authorList>
            <person name="Mardanov A."/>
            <person name="Beletsky A."/>
            <person name="Panova A."/>
            <person name="Karnachuk O."/>
            <person name="Ravin N."/>
        </authorList>
    </citation>
    <scope>NUCLEOTIDE SEQUENCE [LARGE SCALE GENOMIC DNA]</scope>
    <source>
        <strain evidence="2 3">OL</strain>
    </source>
</reference>
<dbReference type="AlphaFoldDB" id="A0A1Q8QSP2"/>
<dbReference type="GO" id="GO:0016887">
    <property type="term" value="F:ATP hydrolysis activity"/>
    <property type="evidence" value="ECO:0007669"/>
    <property type="project" value="InterPro"/>
</dbReference>
<dbReference type="Pfam" id="PF13304">
    <property type="entry name" value="AAA_21"/>
    <property type="match status" value="1"/>
</dbReference>
<dbReference type="PANTHER" id="PTHR43581:SF2">
    <property type="entry name" value="EXCINUCLEASE ATPASE SUBUNIT"/>
    <property type="match status" value="1"/>
</dbReference>
<feature type="domain" description="ATPase AAA-type core" evidence="1">
    <location>
        <begin position="26"/>
        <end position="288"/>
    </location>
</feature>
<organism evidence="2 3">
    <name type="scientific">Desulfosporosinus metallidurans</name>
    <dbReference type="NCBI Taxonomy" id="1888891"/>
    <lineage>
        <taxon>Bacteria</taxon>
        <taxon>Bacillati</taxon>
        <taxon>Bacillota</taxon>
        <taxon>Clostridia</taxon>
        <taxon>Eubacteriales</taxon>
        <taxon>Desulfitobacteriaceae</taxon>
        <taxon>Desulfosporosinus</taxon>
    </lineage>
</organism>
<dbReference type="InterPro" id="IPR003959">
    <property type="entry name" value="ATPase_AAA_core"/>
</dbReference>